<dbReference type="OrthoDB" id="3833at2759"/>
<evidence type="ECO:0000313" key="3">
    <source>
        <dbReference type="EMBL" id="KAH7315859.1"/>
    </source>
</evidence>
<evidence type="ECO:0000259" key="2">
    <source>
        <dbReference type="Pfam" id="PF20429"/>
    </source>
</evidence>
<reference evidence="3" key="1">
    <citation type="submission" date="2021-08" db="EMBL/GenBank/DDBJ databases">
        <title>WGS assembly of Ceratopteris richardii.</title>
        <authorList>
            <person name="Marchant D.B."/>
            <person name="Chen G."/>
            <person name="Jenkins J."/>
            <person name="Shu S."/>
            <person name="Leebens-Mack J."/>
            <person name="Grimwood J."/>
            <person name="Schmutz J."/>
            <person name="Soltis P."/>
            <person name="Soltis D."/>
            <person name="Chen Z.-H."/>
        </authorList>
    </citation>
    <scope>NUCLEOTIDE SEQUENCE</scope>
    <source>
        <strain evidence="3">Whitten #5841</strain>
        <tissue evidence="3">Leaf</tissue>
    </source>
</reference>
<organism evidence="3 4">
    <name type="scientific">Ceratopteris richardii</name>
    <name type="common">Triangle waterfern</name>
    <dbReference type="NCBI Taxonomy" id="49495"/>
    <lineage>
        <taxon>Eukaryota</taxon>
        <taxon>Viridiplantae</taxon>
        <taxon>Streptophyta</taxon>
        <taxon>Embryophyta</taxon>
        <taxon>Tracheophyta</taxon>
        <taxon>Polypodiopsida</taxon>
        <taxon>Polypodiidae</taxon>
        <taxon>Polypodiales</taxon>
        <taxon>Pteridineae</taxon>
        <taxon>Pteridaceae</taxon>
        <taxon>Parkerioideae</taxon>
        <taxon>Ceratopteris</taxon>
    </lineage>
</organism>
<feature type="domain" description="RNA-binding protein Tab2-like N-terminal" evidence="1">
    <location>
        <begin position="116"/>
        <end position="217"/>
    </location>
</feature>
<sequence>MNVFGARVSLASAWSGHGNSQLPASPRVHHPSLQAAKSVVRTCELPAVVEKSRNDFFSSEEQAFHGSFGRESVHRGARLIVSASSVAQSFSGVDEEDAVQEPVIVPGTNVNSIREWELDFCSRPILDERGKRVWELLICDSGRKLQFAKYYPNNVINSLTLKSAILSVIQLGLPKPQKVRFFRSQMTNIVTKACTELDIQAVPSRRCFSLIRWLDERYDSVYRKHPGFQANAPPLMQLEESFPAELPDNLRGEQWAFVQLPISGLMEEVAAVEQGDSFGSVFPLGVLGLDLPSNAVIPGVAVASARATPLAAWTNALELGCIKVDKPNKRLILTTGCLDQWIYAYYRRSRQSDQEADAWEASKRACGGLHFLAVQKSLDSDVCTGFWLLYDGPQCRI</sequence>
<protein>
    <submittedName>
        <fullName evidence="3">Uncharacterized protein</fullName>
    </submittedName>
</protein>
<dbReference type="PANTHER" id="PTHR34556:SF2">
    <property type="entry name" value="PROTEIN TAB2 HOMOLOG, CHLOROPLASTIC"/>
    <property type="match status" value="1"/>
</dbReference>
<evidence type="ECO:0000313" key="4">
    <source>
        <dbReference type="Proteomes" id="UP000825935"/>
    </source>
</evidence>
<proteinExistence type="predicted"/>
<dbReference type="EMBL" id="CM035426">
    <property type="protein sequence ID" value="KAH7315859.1"/>
    <property type="molecule type" value="Genomic_DNA"/>
</dbReference>
<gene>
    <name evidence="3" type="ORF">KP509_21G068300</name>
</gene>
<dbReference type="Pfam" id="PF20429">
    <property type="entry name" value="Tab2-like_C"/>
    <property type="match status" value="1"/>
</dbReference>
<dbReference type="InterPro" id="IPR046760">
    <property type="entry name" value="Tab2-like_N"/>
</dbReference>
<dbReference type="GO" id="GO:0003723">
    <property type="term" value="F:RNA binding"/>
    <property type="evidence" value="ECO:0007669"/>
    <property type="project" value="InterPro"/>
</dbReference>
<accession>A0A8T2SAY6</accession>
<dbReference type="InterPro" id="IPR046761">
    <property type="entry name" value="Tab2-like_C"/>
</dbReference>
<dbReference type="InterPro" id="IPR009472">
    <property type="entry name" value="Tab2-like"/>
</dbReference>
<evidence type="ECO:0000259" key="1">
    <source>
        <dbReference type="Pfam" id="PF06485"/>
    </source>
</evidence>
<feature type="domain" description="RNA-binding protein Tab2/Atab2 C-terminal" evidence="2">
    <location>
        <begin position="234"/>
        <end position="389"/>
    </location>
</feature>
<comment type="caution">
    <text evidence="3">The sequence shown here is derived from an EMBL/GenBank/DDBJ whole genome shotgun (WGS) entry which is preliminary data.</text>
</comment>
<dbReference type="Proteomes" id="UP000825935">
    <property type="component" value="Chromosome 21"/>
</dbReference>
<name>A0A8T2SAY6_CERRI</name>
<dbReference type="PANTHER" id="PTHR34556">
    <property type="match status" value="1"/>
</dbReference>
<dbReference type="AlphaFoldDB" id="A0A8T2SAY6"/>
<keyword evidence="4" id="KW-1185">Reference proteome</keyword>
<dbReference type="Pfam" id="PF06485">
    <property type="entry name" value="Tab2-like_N"/>
    <property type="match status" value="1"/>
</dbReference>
<dbReference type="OMA" id="SIKEWEM"/>